<dbReference type="GO" id="GO:0005576">
    <property type="term" value="C:extracellular region"/>
    <property type="evidence" value="ECO:0007669"/>
    <property type="project" value="UniProtKB-SubCell"/>
</dbReference>
<evidence type="ECO:0000256" key="4">
    <source>
        <dbReference type="ARBA" id="ARBA00022685"/>
    </source>
</evidence>
<dbReference type="GO" id="GO:0007168">
    <property type="term" value="P:receptor guanylyl cyclase signaling pathway"/>
    <property type="evidence" value="ECO:0007669"/>
    <property type="project" value="TreeGrafter"/>
</dbReference>
<dbReference type="STRING" id="7998.ENSIPUP00000006358"/>
<comment type="similarity">
    <text evidence="2 7">Belongs to the natriuretic peptide family.</text>
</comment>
<keyword evidence="5 7" id="KW-0838">Vasoactive</keyword>
<reference evidence="10" key="2">
    <citation type="submission" date="2025-08" db="UniProtKB">
        <authorList>
            <consortium name="RefSeq"/>
        </authorList>
    </citation>
    <scope>IDENTIFICATION</scope>
    <source>
        <tissue evidence="10">Blood</tissue>
    </source>
</reference>
<keyword evidence="6" id="KW-1015">Disulfide bond</keyword>
<dbReference type="InterPro" id="IPR000663">
    <property type="entry name" value="Natr_peptide"/>
</dbReference>
<evidence type="ECO:0000256" key="2">
    <source>
        <dbReference type="ARBA" id="ARBA00009041"/>
    </source>
</evidence>
<dbReference type="RefSeq" id="XP_017342117.2">
    <property type="nucleotide sequence ID" value="XM_017486628.3"/>
</dbReference>
<evidence type="ECO:0000256" key="3">
    <source>
        <dbReference type="ARBA" id="ARBA00022525"/>
    </source>
</evidence>
<dbReference type="GO" id="GO:0005179">
    <property type="term" value="F:hormone activity"/>
    <property type="evidence" value="ECO:0007669"/>
    <property type="project" value="InterPro"/>
</dbReference>
<dbReference type="GeneID" id="108275703"/>
<dbReference type="Pfam" id="PF00212">
    <property type="entry name" value="ANP"/>
    <property type="match status" value="1"/>
</dbReference>
<keyword evidence="8" id="KW-0732">Signal</keyword>
<proteinExistence type="inferred from homology"/>
<dbReference type="AlphaFoldDB" id="A0A2D0SHD2"/>
<sequence>MASSSSRLFALFLLTAMMTQVMSRPSSRRPDSQILQDLFGSEITSLLLSQLEVTEGSAQSPAPSESDGRGLSGRVVMEEPLRHVPRPFLDFLTRQRKLRVWNRKGSARGCFGIKVDRIGALSGLGC</sequence>
<dbReference type="PANTHER" id="PTHR12167:SF6">
    <property type="entry name" value="C-TYPE NATRIURETIC PEPTIDE 2-LIKE"/>
    <property type="match status" value="1"/>
</dbReference>
<comment type="subcellular location">
    <subcellularLocation>
        <location evidence="1 7">Secreted</location>
    </subcellularLocation>
</comment>
<gene>
    <name evidence="10" type="primary">nppcl2</name>
</gene>
<keyword evidence="9" id="KW-1185">Reference proteome</keyword>
<evidence type="ECO:0000256" key="7">
    <source>
        <dbReference type="RuleBase" id="RU003686"/>
    </source>
</evidence>
<dbReference type="InterPro" id="IPR002408">
    <property type="entry name" value="Natriuretic_peptide_brain"/>
</dbReference>
<evidence type="ECO:0000313" key="9">
    <source>
        <dbReference type="Proteomes" id="UP000221080"/>
    </source>
</evidence>
<dbReference type="GO" id="GO:0006182">
    <property type="term" value="P:cGMP biosynthetic process"/>
    <property type="evidence" value="ECO:0007669"/>
    <property type="project" value="TreeGrafter"/>
</dbReference>
<feature type="signal peptide" evidence="8">
    <location>
        <begin position="1"/>
        <end position="23"/>
    </location>
</feature>
<dbReference type="PANTHER" id="PTHR12167">
    <property type="entry name" value="C-TYPE NATRIURETIC PEPTIDE"/>
    <property type="match status" value="1"/>
</dbReference>
<dbReference type="SMART" id="SM00183">
    <property type="entry name" value="NAT_PEP"/>
    <property type="match status" value="1"/>
</dbReference>
<evidence type="ECO:0000256" key="6">
    <source>
        <dbReference type="ARBA" id="ARBA00023157"/>
    </source>
</evidence>
<dbReference type="PRINTS" id="PR00712">
    <property type="entry name" value="BNATPEPTIDE"/>
</dbReference>
<evidence type="ECO:0000256" key="5">
    <source>
        <dbReference type="ARBA" id="ARBA00022858"/>
    </source>
</evidence>
<protein>
    <submittedName>
        <fullName evidence="10">C-type natriuretic peptide 2</fullName>
    </submittedName>
</protein>
<dbReference type="PRINTS" id="PR00710">
    <property type="entry name" value="NATPEPTIDES"/>
</dbReference>
<keyword evidence="4" id="KW-0165">Cleavage on pair of basic residues</keyword>
<dbReference type="OrthoDB" id="8911465at2759"/>
<feature type="chain" id="PRO_5039885649" evidence="8">
    <location>
        <begin position="24"/>
        <end position="126"/>
    </location>
</feature>
<name>A0A2D0SHD2_ICTPU</name>
<dbReference type="KEGG" id="ipu:108275703"/>
<organism evidence="9 10">
    <name type="scientific">Ictalurus punctatus</name>
    <name type="common">Channel catfish</name>
    <name type="synonym">Silurus punctatus</name>
    <dbReference type="NCBI Taxonomy" id="7998"/>
    <lineage>
        <taxon>Eukaryota</taxon>
        <taxon>Metazoa</taxon>
        <taxon>Chordata</taxon>
        <taxon>Craniata</taxon>
        <taxon>Vertebrata</taxon>
        <taxon>Euteleostomi</taxon>
        <taxon>Actinopterygii</taxon>
        <taxon>Neopterygii</taxon>
        <taxon>Teleostei</taxon>
        <taxon>Ostariophysi</taxon>
        <taxon>Siluriformes</taxon>
        <taxon>Ictaluridae</taxon>
        <taxon>Ictalurus</taxon>
    </lineage>
</organism>
<accession>A0A2D0SHD2</accession>
<dbReference type="Proteomes" id="UP000221080">
    <property type="component" value="Chromosome 15"/>
</dbReference>
<dbReference type="CTD" id="100148055"/>
<dbReference type="GO" id="GO:0097746">
    <property type="term" value="P:blood vessel diameter maintenance"/>
    <property type="evidence" value="ECO:0007669"/>
    <property type="project" value="UniProtKB-KW"/>
</dbReference>
<evidence type="ECO:0000256" key="8">
    <source>
        <dbReference type="SAM" id="SignalP"/>
    </source>
</evidence>
<evidence type="ECO:0000313" key="10">
    <source>
        <dbReference type="RefSeq" id="XP_017342117.2"/>
    </source>
</evidence>
<keyword evidence="3" id="KW-0964">Secreted</keyword>
<dbReference type="OMA" id="CFGMKID"/>
<evidence type="ECO:0000256" key="1">
    <source>
        <dbReference type="ARBA" id="ARBA00004613"/>
    </source>
</evidence>
<reference evidence="9" key="1">
    <citation type="journal article" date="2016" name="Nat. Commun.">
        <title>The channel catfish genome sequence provides insights into the evolution of scale formation in teleosts.</title>
        <authorList>
            <person name="Liu Z."/>
            <person name="Liu S."/>
            <person name="Yao J."/>
            <person name="Bao L."/>
            <person name="Zhang J."/>
            <person name="Li Y."/>
            <person name="Jiang C."/>
            <person name="Sun L."/>
            <person name="Wang R."/>
            <person name="Zhang Y."/>
            <person name="Zhou T."/>
            <person name="Zeng Q."/>
            <person name="Fu Q."/>
            <person name="Gao S."/>
            <person name="Li N."/>
            <person name="Koren S."/>
            <person name="Jiang Y."/>
            <person name="Zimin A."/>
            <person name="Xu P."/>
            <person name="Phillippy A.M."/>
            <person name="Geng X."/>
            <person name="Song L."/>
            <person name="Sun F."/>
            <person name="Li C."/>
            <person name="Wang X."/>
            <person name="Chen A."/>
            <person name="Jin Y."/>
            <person name="Yuan Z."/>
            <person name="Yang Y."/>
            <person name="Tan S."/>
            <person name="Peatman E."/>
            <person name="Lu J."/>
            <person name="Qin Z."/>
            <person name="Dunham R."/>
            <person name="Li Z."/>
            <person name="Sonstegard T."/>
            <person name="Feng J."/>
            <person name="Danzmann R.G."/>
            <person name="Schroeder S."/>
            <person name="Scheffler B."/>
            <person name="Duke M.V."/>
            <person name="Ballard L."/>
            <person name="Kucuktas H."/>
            <person name="Kaltenboeck L."/>
            <person name="Liu H."/>
            <person name="Armbruster J."/>
            <person name="Xie Y."/>
            <person name="Kirby M.L."/>
            <person name="Tian Y."/>
            <person name="Flanagan M.E."/>
            <person name="Mu W."/>
            <person name="Waldbieser G.C."/>
        </authorList>
    </citation>
    <scope>NUCLEOTIDE SEQUENCE [LARGE SCALE GENOMIC DNA]</scope>
    <source>
        <strain evidence="9">SDA103</strain>
    </source>
</reference>
<dbReference type="InterPro" id="IPR030480">
    <property type="entry name" value="Natr_peptide_CS"/>
</dbReference>
<dbReference type="PROSITE" id="PS00263">
    <property type="entry name" value="NATRIURETIC_PEPTIDE"/>
    <property type="match status" value="1"/>
</dbReference>